<dbReference type="GO" id="GO:0034628">
    <property type="term" value="P:'de novo' NAD+ biosynthetic process from L-aspartate"/>
    <property type="evidence" value="ECO:0007669"/>
    <property type="project" value="TreeGrafter"/>
</dbReference>
<keyword evidence="7 12" id="KW-0274">FAD</keyword>
<name>A0A0S7YGK3_UNCT6</name>
<evidence type="ECO:0000256" key="5">
    <source>
        <dbReference type="ARBA" id="ARBA00022630"/>
    </source>
</evidence>
<dbReference type="GO" id="GO:0008734">
    <property type="term" value="F:L-aspartate oxidase activity"/>
    <property type="evidence" value="ECO:0007669"/>
    <property type="project" value="UniProtKB-UniRule"/>
</dbReference>
<reference evidence="15 16" key="1">
    <citation type="journal article" date="2015" name="Microbiome">
        <title>Genomic resolution of linkages in carbon, nitrogen, and sulfur cycling among widespread estuary sediment bacteria.</title>
        <authorList>
            <person name="Baker B.J."/>
            <person name="Lazar C.S."/>
            <person name="Teske A.P."/>
            <person name="Dick G.J."/>
        </authorList>
    </citation>
    <scope>NUCLEOTIDE SEQUENCE [LARGE SCALE GENOMIC DNA]</scope>
    <source>
        <strain evidence="15">DG_78</strain>
    </source>
</reference>
<comment type="pathway">
    <text evidence="2 12">Cofactor biosynthesis; NAD(+) biosynthesis; iminoaspartate from L-aspartate (oxidase route): step 1/1.</text>
</comment>
<keyword evidence="6 12" id="KW-0662">Pyridine nucleotide biosynthesis</keyword>
<dbReference type="InterPro" id="IPR015939">
    <property type="entry name" value="Fum_Rdtase/Succ_DH_flav-like_C"/>
</dbReference>
<feature type="domain" description="FAD-dependent oxidoreductase 2 FAD-binding" evidence="13">
    <location>
        <begin position="6"/>
        <end position="378"/>
    </location>
</feature>
<comment type="subcellular location">
    <subcellularLocation>
        <location evidence="12">Cytoplasm</location>
    </subcellularLocation>
</comment>
<comment type="similarity">
    <text evidence="3 12">Belongs to the FAD-dependent oxidoreductase 2 family. NadB subfamily.</text>
</comment>
<dbReference type="Gene3D" id="1.20.58.100">
    <property type="entry name" value="Fumarate reductase/succinate dehydrogenase flavoprotein-like, C-terminal domain"/>
    <property type="match status" value="1"/>
</dbReference>
<proteinExistence type="inferred from homology"/>
<dbReference type="Pfam" id="PF02910">
    <property type="entry name" value="Succ_DH_flav_C"/>
    <property type="match status" value="1"/>
</dbReference>
<evidence type="ECO:0000256" key="3">
    <source>
        <dbReference type="ARBA" id="ARBA00008562"/>
    </source>
</evidence>
<evidence type="ECO:0000256" key="1">
    <source>
        <dbReference type="ARBA" id="ARBA00001974"/>
    </source>
</evidence>
<dbReference type="PANTHER" id="PTHR42716:SF2">
    <property type="entry name" value="L-ASPARTATE OXIDASE, CHLOROPLASTIC"/>
    <property type="match status" value="1"/>
</dbReference>
<gene>
    <name evidence="15" type="ORF">AMJ52_02905</name>
</gene>
<evidence type="ECO:0000256" key="7">
    <source>
        <dbReference type="ARBA" id="ARBA00022827"/>
    </source>
</evidence>
<dbReference type="FunFam" id="3.90.700.10:FF:000002">
    <property type="entry name" value="L-aspartate oxidase"/>
    <property type="match status" value="1"/>
</dbReference>
<dbReference type="UniPathway" id="UPA00253">
    <property type="reaction ID" value="UER00326"/>
</dbReference>
<dbReference type="InterPro" id="IPR003953">
    <property type="entry name" value="FAD-dep_OxRdtase_2_FAD-bd"/>
</dbReference>
<evidence type="ECO:0000256" key="8">
    <source>
        <dbReference type="ARBA" id="ARBA00023002"/>
    </source>
</evidence>
<comment type="catalytic activity">
    <reaction evidence="9">
        <text>L-aspartate + O2 = iminosuccinate + H2O2</text>
        <dbReference type="Rhea" id="RHEA:25876"/>
        <dbReference type="ChEBI" id="CHEBI:15379"/>
        <dbReference type="ChEBI" id="CHEBI:16240"/>
        <dbReference type="ChEBI" id="CHEBI:29991"/>
        <dbReference type="ChEBI" id="CHEBI:77875"/>
        <dbReference type="EC" id="1.4.3.16"/>
    </reaction>
    <physiologicalReaction direction="left-to-right" evidence="9">
        <dbReference type="Rhea" id="RHEA:25877"/>
    </physiologicalReaction>
</comment>
<accession>A0A0S7YGK3</accession>
<feature type="active site" description="Proton acceptor" evidence="11">
    <location>
        <position position="276"/>
    </location>
</feature>
<dbReference type="EC" id="1.4.3.16" evidence="4 10"/>
<evidence type="ECO:0000256" key="4">
    <source>
        <dbReference type="ARBA" id="ARBA00012173"/>
    </source>
</evidence>
<dbReference type="PATRIC" id="fig|1703772.3.peg.957"/>
<dbReference type="NCBIfam" id="TIGR00551">
    <property type="entry name" value="nadB"/>
    <property type="match status" value="1"/>
</dbReference>
<dbReference type="PRINTS" id="PR00368">
    <property type="entry name" value="FADPNR"/>
</dbReference>
<evidence type="ECO:0000256" key="11">
    <source>
        <dbReference type="PIRSR" id="PIRSR000171-1"/>
    </source>
</evidence>
<dbReference type="InterPro" id="IPR005288">
    <property type="entry name" value="NadB"/>
</dbReference>
<dbReference type="EMBL" id="LJNI01000025">
    <property type="protein sequence ID" value="KPJ73857.1"/>
    <property type="molecule type" value="Genomic_DNA"/>
</dbReference>
<dbReference type="InterPro" id="IPR027477">
    <property type="entry name" value="Succ_DH/fumarate_Rdtase_cat_sf"/>
</dbReference>
<evidence type="ECO:0000256" key="10">
    <source>
        <dbReference type="NCBIfam" id="TIGR00551"/>
    </source>
</evidence>
<sequence length="509" mass="56557">MPKRVDFLVVGSGIAGLTFATKVAHLGETLILTKKRKADTNTNYAQGGIAAVFGKDDSFKNHIKDTLMVGEGLCHCKAVEIMVKQGPRLVKELHDMGCRFSTSNGKTFDLGKEGGHSQRRIVHAKDFTGWEIERILLEEAKKEGVTISENEIVLDLIIQHEKCIGIYYFEADTQKINTLFANVTVLATGGAGQVYLHTTNPSIATGDGIAMAYRAGAKIANMEFVQFHPTAVYNIKIEGRSFLISEAVRGEGGVLKTKDGVPFMHKYSHSGNLAPRDVVARACVSEMLKTEAKYVLLDISHRRAAFIKKRFPTIYETCLRWGIDVTREPIPVVPTAHYLCGGILVNTWGESSIPRLFALGECACTGVHGANRLASNSLLEALVFATRASQKIKSVKSMKIHKHFKMKKAAARIGPNFKLAIKELMHQYCGVIKTEYGLEEAKHSIDRYSQQFDDGIHLINAESRNITDVAKLIIESALLRKESRGLHYIQEYPHKNKKFLKDTIVKKEQ</sequence>
<dbReference type="InterPro" id="IPR036188">
    <property type="entry name" value="FAD/NAD-bd_sf"/>
</dbReference>
<dbReference type="SUPFAM" id="SSF46977">
    <property type="entry name" value="Succinate dehydrogenase/fumarate reductase flavoprotein C-terminal domain"/>
    <property type="match status" value="1"/>
</dbReference>
<evidence type="ECO:0000313" key="16">
    <source>
        <dbReference type="Proteomes" id="UP000051012"/>
    </source>
</evidence>
<dbReference type="Gene3D" id="3.90.700.10">
    <property type="entry name" value="Succinate dehydrogenase/fumarate reductase flavoprotein, catalytic domain"/>
    <property type="match status" value="1"/>
</dbReference>
<dbReference type="PIRSF" id="PIRSF000171">
    <property type="entry name" value="SDHA_APRA_LASPO"/>
    <property type="match status" value="1"/>
</dbReference>
<feature type="domain" description="Fumarate reductase/succinate dehydrogenase flavoprotein-like C-terminal" evidence="14">
    <location>
        <begin position="420"/>
        <end position="506"/>
    </location>
</feature>
<dbReference type="AlphaFoldDB" id="A0A0S7YGK3"/>
<evidence type="ECO:0000256" key="9">
    <source>
        <dbReference type="ARBA" id="ARBA00048305"/>
    </source>
</evidence>
<protein>
    <recommendedName>
        <fullName evidence="4 10">L-aspartate oxidase</fullName>
        <ecNumber evidence="4 10">1.4.3.16</ecNumber>
    </recommendedName>
</protein>
<evidence type="ECO:0000256" key="12">
    <source>
        <dbReference type="RuleBase" id="RU362049"/>
    </source>
</evidence>
<dbReference type="GO" id="GO:0005737">
    <property type="term" value="C:cytoplasm"/>
    <property type="evidence" value="ECO:0007669"/>
    <property type="project" value="UniProtKB-SubCell"/>
</dbReference>
<comment type="caution">
    <text evidence="15">The sequence shown here is derived from an EMBL/GenBank/DDBJ whole genome shotgun (WGS) entry which is preliminary data.</text>
</comment>
<comment type="cofactor">
    <cofactor evidence="1 12">
        <name>FAD</name>
        <dbReference type="ChEBI" id="CHEBI:57692"/>
    </cofactor>
</comment>
<evidence type="ECO:0000256" key="2">
    <source>
        <dbReference type="ARBA" id="ARBA00004950"/>
    </source>
</evidence>
<evidence type="ECO:0000259" key="14">
    <source>
        <dbReference type="Pfam" id="PF02910"/>
    </source>
</evidence>
<comment type="function">
    <text evidence="12">Catalyzes the oxidation of L-aspartate to iminoaspartate.</text>
</comment>
<dbReference type="PANTHER" id="PTHR42716">
    <property type="entry name" value="L-ASPARTATE OXIDASE"/>
    <property type="match status" value="1"/>
</dbReference>
<keyword evidence="5 12" id="KW-0285">Flavoprotein</keyword>
<evidence type="ECO:0000259" key="13">
    <source>
        <dbReference type="Pfam" id="PF00890"/>
    </source>
</evidence>
<evidence type="ECO:0000313" key="15">
    <source>
        <dbReference type="EMBL" id="KPJ73857.1"/>
    </source>
</evidence>
<keyword evidence="8 12" id="KW-0560">Oxidoreductase</keyword>
<dbReference type="SUPFAM" id="SSF51905">
    <property type="entry name" value="FAD/NAD(P)-binding domain"/>
    <property type="match status" value="1"/>
</dbReference>
<organism evidence="15 16">
    <name type="scientific">candidate division TA06 bacterium DG_78</name>
    <dbReference type="NCBI Taxonomy" id="1703772"/>
    <lineage>
        <taxon>Bacteria</taxon>
        <taxon>Bacteria division TA06</taxon>
    </lineage>
</organism>
<dbReference type="InterPro" id="IPR037099">
    <property type="entry name" value="Fum_R/Succ_DH_flav-like_C_sf"/>
</dbReference>
<dbReference type="Pfam" id="PF00890">
    <property type="entry name" value="FAD_binding_2"/>
    <property type="match status" value="1"/>
</dbReference>
<dbReference type="Proteomes" id="UP000051012">
    <property type="component" value="Unassembled WGS sequence"/>
</dbReference>
<dbReference type="SUPFAM" id="SSF56425">
    <property type="entry name" value="Succinate dehydrogenase/fumarate reductase flavoprotein, catalytic domain"/>
    <property type="match status" value="1"/>
</dbReference>
<evidence type="ECO:0000256" key="6">
    <source>
        <dbReference type="ARBA" id="ARBA00022642"/>
    </source>
</evidence>
<dbReference type="Gene3D" id="3.50.50.60">
    <property type="entry name" value="FAD/NAD(P)-binding domain"/>
    <property type="match status" value="1"/>
</dbReference>